<feature type="domain" description="FAD/NAD(P)-binding" evidence="6">
    <location>
        <begin position="14"/>
        <end position="302"/>
    </location>
</feature>
<name>A0A418VU68_9PROT</name>
<feature type="binding site" evidence="5">
    <location>
        <position position="42"/>
    </location>
    <ligand>
        <name>FAD</name>
        <dbReference type="ChEBI" id="CHEBI:57692"/>
    </ligand>
</feature>
<comment type="subunit">
    <text evidence="5">Homodimer.</text>
</comment>
<comment type="caution">
    <text evidence="7">The sequence shown here is derived from an EMBL/GenBank/DDBJ whole genome shotgun (WGS) entry which is preliminary data.</text>
</comment>
<feature type="binding site" evidence="5">
    <location>
        <position position="337"/>
    </location>
    <ligand>
        <name>FAD</name>
        <dbReference type="ChEBI" id="CHEBI:57692"/>
    </ligand>
</feature>
<dbReference type="InterPro" id="IPR036188">
    <property type="entry name" value="FAD/NAD-bd_sf"/>
</dbReference>
<keyword evidence="4 5" id="KW-0560">Oxidoreductase</keyword>
<dbReference type="InterPro" id="IPR050097">
    <property type="entry name" value="Ferredoxin-NADP_redctase_2"/>
</dbReference>
<keyword evidence="2 5" id="KW-0274">FAD</keyword>
<feature type="binding site" evidence="5">
    <location>
        <position position="129"/>
    </location>
    <ligand>
        <name>FAD</name>
        <dbReference type="ChEBI" id="CHEBI:57692"/>
    </ligand>
</feature>
<dbReference type="SUPFAM" id="SSF51905">
    <property type="entry name" value="FAD/NAD(P)-binding domain"/>
    <property type="match status" value="1"/>
</dbReference>
<dbReference type="GO" id="GO:0050661">
    <property type="term" value="F:NADP binding"/>
    <property type="evidence" value="ECO:0007669"/>
    <property type="project" value="UniProtKB-UniRule"/>
</dbReference>
<feature type="binding site" evidence="5">
    <location>
        <position position="296"/>
    </location>
    <ligand>
        <name>FAD</name>
        <dbReference type="ChEBI" id="CHEBI:57692"/>
    </ligand>
</feature>
<dbReference type="Gene3D" id="3.50.50.60">
    <property type="entry name" value="FAD/NAD(P)-binding domain"/>
    <property type="match status" value="2"/>
</dbReference>
<dbReference type="InterPro" id="IPR022890">
    <property type="entry name" value="Fd--NADP_Rdtase_type_2"/>
</dbReference>
<dbReference type="OrthoDB" id="9806179at2"/>
<evidence type="ECO:0000256" key="1">
    <source>
        <dbReference type="ARBA" id="ARBA00022630"/>
    </source>
</evidence>
<dbReference type="EMBL" id="QYUK01000016">
    <property type="protein sequence ID" value="RJF80692.1"/>
    <property type="molecule type" value="Genomic_DNA"/>
</dbReference>
<dbReference type="PANTHER" id="PTHR48105">
    <property type="entry name" value="THIOREDOXIN REDUCTASE 1-RELATED-RELATED"/>
    <property type="match status" value="1"/>
</dbReference>
<evidence type="ECO:0000313" key="7">
    <source>
        <dbReference type="EMBL" id="RJF80692.1"/>
    </source>
</evidence>
<comment type="similarity">
    <text evidence="5">Belongs to the ferredoxin--NADP reductase type 2 family.</text>
</comment>
<feature type="binding site" evidence="5">
    <location>
        <position position="50"/>
    </location>
    <ligand>
        <name>FAD</name>
        <dbReference type="ChEBI" id="CHEBI:57692"/>
    </ligand>
</feature>
<comment type="cofactor">
    <cofactor evidence="5">
        <name>FAD</name>
        <dbReference type="ChEBI" id="CHEBI:57692"/>
    </cofactor>
    <text evidence="5">Binds 1 FAD per subunit.</text>
</comment>
<dbReference type="Proteomes" id="UP000284605">
    <property type="component" value="Unassembled WGS sequence"/>
</dbReference>
<dbReference type="GO" id="GO:0050660">
    <property type="term" value="F:flavin adenine dinucleotide binding"/>
    <property type="evidence" value="ECO:0007669"/>
    <property type="project" value="UniProtKB-UniRule"/>
</dbReference>
<gene>
    <name evidence="7" type="ORF">D3874_26735</name>
</gene>
<proteinExistence type="inferred from homology"/>
<evidence type="ECO:0000313" key="8">
    <source>
        <dbReference type="Proteomes" id="UP000284605"/>
    </source>
</evidence>
<keyword evidence="8" id="KW-1185">Reference proteome</keyword>
<dbReference type="PRINTS" id="PR00469">
    <property type="entry name" value="PNDRDTASEII"/>
</dbReference>
<dbReference type="GO" id="GO:0004324">
    <property type="term" value="F:ferredoxin-NADP+ reductase activity"/>
    <property type="evidence" value="ECO:0007669"/>
    <property type="project" value="UniProtKB-UniRule"/>
</dbReference>
<comment type="catalytic activity">
    <reaction evidence="5">
        <text>2 reduced [2Fe-2S]-[ferredoxin] + NADP(+) + H(+) = 2 oxidized [2Fe-2S]-[ferredoxin] + NADPH</text>
        <dbReference type="Rhea" id="RHEA:20125"/>
        <dbReference type="Rhea" id="RHEA-COMP:10000"/>
        <dbReference type="Rhea" id="RHEA-COMP:10001"/>
        <dbReference type="ChEBI" id="CHEBI:15378"/>
        <dbReference type="ChEBI" id="CHEBI:33737"/>
        <dbReference type="ChEBI" id="CHEBI:33738"/>
        <dbReference type="ChEBI" id="CHEBI:57783"/>
        <dbReference type="ChEBI" id="CHEBI:58349"/>
        <dbReference type="EC" id="1.18.1.2"/>
    </reaction>
</comment>
<dbReference type="HAMAP" id="MF_01685">
    <property type="entry name" value="FENR2"/>
    <property type="match status" value="1"/>
</dbReference>
<dbReference type="AlphaFoldDB" id="A0A418VU68"/>
<evidence type="ECO:0000256" key="3">
    <source>
        <dbReference type="ARBA" id="ARBA00022857"/>
    </source>
</evidence>
<keyword evidence="3 5" id="KW-0521">NADP</keyword>
<feature type="binding site" evidence="5">
    <location>
        <position position="95"/>
    </location>
    <ligand>
        <name>FAD</name>
        <dbReference type="ChEBI" id="CHEBI:57692"/>
    </ligand>
</feature>
<evidence type="ECO:0000256" key="2">
    <source>
        <dbReference type="ARBA" id="ARBA00022827"/>
    </source>
</evidence>
<feature type="binding site" evidence="5">
    <location>
        <position position="55"/>
    </location>
    <ligand>
        <name>FAD</name>
        <dbReference type="ChEBI" id="CHEBI:57692"/>
    </ligand>
</feature>
<keyword evidence="1 5" id="KW-0285">Flavoprotein</keyword>
<dbReference type="Pfam" id="PF07992">
    <property type="entry name" value="Pyr_redox_2"/>
    <property type="match status" value="1"/>
</dbReference>
<accession>A0A418VU68</accession>
<protein>
    <recommendedName>
        <fullName evidence="5">Ferredoxin--NADP reductase</fullName>
        <shortName evidence="5">FNR</shortName>
        <shortName evidence="5">Fd-NADP(+) reductase</shortName>
        <ecNumber evidence="5">1.18.1.2</ecNumber>
    </recommendedName>
</protein>
<sequence>MGLESSMSEVITTDVAIIGAGPVGLFAVFEAGMLGMKAVVIDALDALGGQCTALYPEKPIYDIPGHPAIDGQGLIGQLEIQAAPFAPYYLLDQQVTHLGTQEAGFRLRTSKGAVVEARAVIVAAGCGAFGPNRPPLDGLEAYEEAKTVQYLVRRREDYRDKKIVIAGGGDSAVDWALSLVEVAESVSLVHRRPKFRAAPESLRKLDDLAKAGAVDLVVPYQLDGLEGDGGILNGVRVATLDGQKRVIPADVLLPFYGLAMTLGPIADWGLGLDHNHIAVEQRNSATSVPGIFAIGDIATYPGKLKLILSGFAEAAAAAHAIHPLVFPDKVLHFEYSTTRGVPTAAQ</sequence>
<organism evidence="7 8">
    <name type="scientific">Oleomonas cavernae</name>
    <dbReference type="NCBI Taxonomy" id="2320859"/>
    <lineage>
        <taxon>Bacteria</taxon>
        <taxon>Pseudomonadati</taxon>
        <taxon>Pseudomonadota</taxon>
        <taxon>Alphaproteobacteria</taxon>
        <taxon>Acetobacterales</taxon>
        <taxon>Acetobacteraceae</taxon>
        <taxon>Oleomonas</taxon>
    </lineage>
</organism>
<dbReference type="InterPro" id="IPR023753">
    <property type="entry name" value="FAD/NAD-binding_dom"/>
</dbReference>
<evidence type="ECO:0000256" key="5">
    <source>
        <dbReference type="HAMAP-Rule" id="MF_01685"/>
    </source>
</evidence>
<dbReference type="PRINTS" id="PR00368">
    <property type="entry name" value="FADPNR"/>
</dbReference>
<dbReference type="EC" id="1.18.1.2" evidence="5"/>
<evidence type="ECO:0000259" key="6">
    <source>
        <dbReference type="Pfam" id="PF07992"/>
    </source>
</evidence>
<reference evidence="7 8" key="1">
    <citation type="submission" date="2018-09" db="EMBL/GenBank/DDBJ databases">
        <authorList>
            <person name="Zhu H."/>
        </authorList>
    </citation>
    <scope>NUCLEOTIDE SEQUENCE [LARGE SCALE GENOMIC DNA]</scope>
    <source>
        <strain evidence="7 8">K1W22B-8</strain>
    </source>
</reference>
<comment type="caution">
    <text evidence="5">Lacks conserved residue(s) required for the propagation of feature annotation.</text>
</comment>
<evidence type="ECO:0000256" key="4">
    <source>
        <dbReference type="ARBA" id="ARBA00023002"/>
    </source>
</evidence>